<sequence length="162" mass="17842">MWRARPVGRTSPTTDLGRTAEDFKAAFPEYYSASMRYGNATLPGPSTLMAICRPATGWNIENGEVFHVRMQKKHIMKMKLSLDLRWAVTKIMAMAGGADSLDCLRDNHQFLGGGGFFPGLDADISAMREESEDGEGRDQDYLLAMSFTSSSFGSSNEALTLE</sequence>
<keyword evidence="2" id="KW-1185">Reference proteome</keyword>
<name>A0AA40AP46_9PEZI</name>
<accession>A0AA40AP46</accession>
<gene>
    <name evidence="1" type="ORF">B0H67DRAFT_642787</name>
</gene>
<proteinExistence type="predicted"/>
<organism evidence="1 2">
    <name type="scientific">Lasiosphaeris hirsuta</name>
    <dbReference type="NCBI Taxonomy" id="260670"/>
    <lineage>
        <taxon>Eukaryota</taxon>
        <taxon>Fungi</taxon>
        <taxon>Dikarya</taxon>
        <taxon>Ascomycota</taxon>
        <taxon>Pezizomycotina</taxon>
        <taxon>Sordariomycetes</taxon>
        <taxon>Sordariomycetidae</taxon>
        <taxon>Sordariales</taxon>
        <taxon>Lasiosphaeriaceae</taxon>
        <taxon>Lasiosphaeris</taxon>
    </lineage>
</organism>
<dbReference type="EMBL" id="JAUKUA010000003">
    <property type="protein sequence ID" value="KAK0719431.1"/>
    <property type="molecule type" value="Genomic_DNA"/>
</dbReference>
<comment type="caution">
    <text evidence="1">The sequence shown here is derived from an EMBL/GenBank/DDBJ whole genome shotgun (WGS) entry which is preliminary data.</text>
</comment>
<evidence type="ECO:0000313" key="2">
    <source>
        <dbReference type="Proteomes" id="UP001172102"/>
    </source>
</evidence>
<protein>
    <submittedName>
        <fullName evidence="1">Uncharacterized protein</fullName>
    </submittedName>
</protein>
<evidence type="ECO:0000313" key="1">
    <source>
        <dbReference type="EMBL" id="KAK0719431.1"/>
    </source>
</evidence>
<reference evidence="1" key="1">
    <citation type="submission" date="2023-06" db="EMBL/GenBank/DDBJ databases">
        <title>Genome-scale phylogeny and comparative genomics of the fungal order Sordariales.</title>
        <authorList>
            <consortium name="Lawrence Berkeley National Laboratory"/>
            <person name="Hensen N."/>
            <person name="Bonometti L."/>
            <person name="Westerberg I."/>
            <person name="Brannstrom I.O."/>
            <person name="Guillou S."/>
            <person name="Cros-Aarteil S."/>
            <person name="Calhoun S."/>
            <person name="Haridas S."/>
            <person name="Kuo A."/>
            <person name="Mondo S."/>
            <person name="Pangilinan J."/>
            <person name="Riley R."/>
            <person name="Labutti K."/>
            <person name="Andreopoulos B."/>
            <person name="Lipzen A."/>
            <person name="Chen C."/>
            <person name="Yanf M."/>
            <person name="Daum C."/>
            <person name="Ng V."/>
            <person name="Clum A."/>
            <person name="Steindorff A."/>
            <person name="Ohm R."/>
            <person name="Martin F."/>
            <person name="Silar P."/>
            <person name="Natvig D."/>
            <person name="Lalanne C."/>
            <person name="Gautier V."/>
            <person name="Ament-Velasquez S.L."/>
            <person name="Kruys A."/>
            <person name="Hutchinson M.I."/>
            <person name="Powell A.J."/>
            <person name="Barry K."/>
            <person name="Miller A.N."/>
            <person name="Grigoriev I.V."/>
            <person name="Debuchy R."/>
            <person name="Gladieux P."/>
            <person name="Thoren M.H."/>
            <person name="Johannesson H."/>
        </authorList>
    </citation>
    <scope>NUCLEOTIDE SEQUENCE</scope>
    <source>
        <strain evidence="1">SMH4607-1</strain>
    </source>
</reference>
<dbReference type="Proteomes" id="UP001172102">
    <property type="component" value="Unassembled WGS sequence"/>
</dbReference>
<dbReference type="AlphaFoldDB" id="A0AA40AP46"/>